<gene>
    <name evidence="11" type="primary">ACS1</name>
</gene>
<dbReference type="Gene3D" id="3.40.640.10">
    <property type="entry name" value="Type I PLP-dependent aspartate aminotransferase-like (Major domain)"/>
    <property type="match status" value="1"/>
</dbReference>
<dbReference type="GO" id="GO:0030170">
    <property type="term" value="F:pyridoxal phosphate binding"/>
    <property type="evidence" value="ECO:0007669"/>
    <property type="project" value="InterPro"/>
</dbReference>
<evidence type="ECO:0000256" key="1">
    <source>
        <dbReference type="ARBA" id="ARBA00001933"/>
    </source>
</evidence>
<evidence type="ECO:0000256" key="9">
    <source>
        <dbReference type="ARBA" id="ARBA00049554"/>
    </source>
</evidence>
<name>Q307X1_IPONI</name>
<keyword evidence="3" id="KW-0266">Ethylene biosynthesis</keyword>
<dbReference type="GO" id="GO:0016847">
    <property type="term" value="F:1-aminocyclopropane-1-carboxylate synthase activity"/>
    <property type="evidence" value="ECO:0007669"/>
    <property type="project" value="UniProtKB-EC"/>
</dbReference>
<dbReference type="KEGG" id="ini:109148244"/>
<evidence type="ECO:0000256" key="6">
    <source>
        <dbReference type="ARBA" id="ARBA00023239"/>
    </source>
</evidence>
<evidence type="ECO:0000313" key="11">
    <source>
        <dbReference type="EMBL" id="ABB40579.2"/>
    </source>
</evidence>
<comment type="similarity">
    <text evidence="2">Belongs to the class-I pyridoxal-phosphate-dependent aminotransferase family.</text>
</comment>
<dbReference type="InterPro" id="IPR004838">
    <property type="entry name" value="NHTrfase_class1_PyrdxlP-BS"/>
</dbReference>
<dbReference type="PANTHER" id="PTHR43795">
    <property type="entry name" value="BIFUNCTIONAL ASPARTATE AMINOTRANSFERASE AND GLUTAMATE/ASPARTATE-PREPHENATE AMINOTRANSFERASE-RELATED"/>
    <property type="match status" value="1"/>
</dbReference>
<dbReference type="EMBL" id="DQ235256">
    <property type="protein sequence ID" value="ABB40579.2"/>
    <property type="molecule type" value="mRNA"/>
</dbReference>
<comment type="catalytic activity">
    <reaction evidence="9">
        <text>S-adenosyl-L-methionine = 1-aminocyclopropane-1-carboxylate + S-methyl-5'-thioadenosine + H(+)</text>
        <dbReference type="Rhea" id="RHEA:21744"/>
        <dbReference type="ChEBI" id="CHEBI:15378"/>
        <dbReference type="ChEBI" id="CHEBI:17509"/>
        <dbReference type="ChEBI" id="CHEBI:58360"/>
        <dbReference type="ChEBI" id="CHEBI:59789"/>
        <dbReference type="EC" id="4.4.1.14"/>
    </reaction>
</comment>
<dbReference type="CDD" id="cd00609">
    <property type="entry name" value="AAT_like"/>
    <property type="match status" value="1"/>
</dbReference>
<dbReference type="InterPro" id="IPR050478">
    <property type="entry name" value="Ethylene_sulfur-biosynth"/>
</dbReference>
<evidence type="ECO:0000259" key="10">
    <source>
        <dbReference type="Pfam" id="PF00155"/>
    </source>
</evidence>
<sequence length="488" mass="55141">MDLKSMRQQTQILSKIATNDGHGENSAYFDGWKAYDNNPFHPKHNPQGVIQMGLAENQLCFDLIKNWVLNNPKASICTPQGAEEFKDIAIYQDYHGLPEFRTAVARFMEKVRGDTVKFDPDRIVMSGGATGAHEILAFCLVDPGEAFLVPTPYYPGFDRDLRWRTGVQLYPVVCESSNDFKVTRTALESAYKKAQEDNIRVKGLLINNPSNPLGTVLDRDTLHDIVRFVNDKNIHLVCDEIYAATVFSQPEFISIAQIIQEVQCNPDRIHIVYSLSKDLGFPGFRVGIIYSYNDAVVSCARKMSSFGLVSTQTQHLIAAMLSDKEFVENFILESSERLRKRHESFTRGLAQVGIETLKSNGGLFVWMNLRNLLKEPTFAAELELWKMIINEMKLNVSPGCSFHCQEAGWFRVCFANMDDETMRVALMRIRTSVLQWKGMEAAAAASAKKQKQCRRNLKVSLSFRRGLEDCMISSPHSPMNSPLVQATN</sequence>
<protein>
    <recommendedName>
        <fullName evidence="8">1-aminocyclopropane-1-carboxylate synthase</fullName>
        <ecNumber evidence="8">4.4.1.14</ecNumber>
    </recommendedName>
</protein>
<dbReference type="InterPro" id="IPR015422">
    <property type="entry name" value="PyrdxlP-dep_Trfase_small"/>
</dbReference>
<evidence type="ECO:0000256" key="7">
    <source>
        <dbReference type="ARBA" id="ARBA00037888"/>
    </source>
</evidence>
<dbReference type="GO" id="GO:0008483">
    <property type="term" value="F:transaminase activity"/>
    <property type="evidence" value="ECO:0007669"/>
    <property type="project" value="TreeGrafter"/>
</dbReference>
<dbReference type="SUPFAM" id="SSF53383">
    <property type="entry name" value="PLP-dependent transferases"/>
    <property type="match status" value="1"/>
</dbReference>
<dbReference type="AlphaFoldDB" id="Q307X1"/>
<dbReference type="PROSITE" id="PS00105">
    <property type="entry name" value="AA_TRANSFER_CLASS_1"/>
    <property type="match status" value="1"/>
</dbReference>
<keyword evidence="5" id="KW-0663">Pyridoxal phosphate</keyword>
<dbReference type="InterPro" id="IPR015424">
    <property type="entry name" value="PyrdxlP-dep_Trfase"/>
</dbReference>
<evidence type="ECO:0000256" key="4">
    <source>
        <dbReference type="ARBA" id="ARBA00022691"/>
    </source>
</evidence>
<evidence type="ECO:0000256" key="8">
    <source>
        <dbReference type="ARBA" id="ARBA00039053"/>
    </source>
</evidence>
<accession>Q307X1</accession>
<feature type="domain" description="Aminotransferase class I/classII large" evidence="10">
    <location>
        <begin position="50"/>
        <end position="429"/>
    </location>
</feature>
<dbReference type="GeneID" id="109148244"/>
<evidence type="ECO:0000256" key="5">
    <source>
        <dbReference type="ARBA" id="ARBA00022898"/>
    </source>
</evidence>
<dbReference type="Pfam" id="PF00155">
    <property type="entry name" value="Aminotran_1_2"/>
    <property type="match status" value="1"/>
</dbReference>
<keyword evidence="4" id="KW-0949">S-adenosyl-L-methionine</keyword>
<organism evidence="11">
    <name type="scientific">Ipomoea nil</name>
    <name type="common">Japanese morning glory</name>
    <name type="synonym">Pharbitis nil</name>
    <dbReference type="NCBI Taxonomy" id="35883"/>
    <lineage>
        <taxon>Eukaryota</taxon>
        <taxon>Viridiplantae</taxon>
        <taxon>Streptophyta</taxon>
        <taxon>Embryophyta</taxon>
        <taxon>Tracheophyta</taxon>
        <taxon>Spermatophyta</taxon>
        <taxon>Magnoliopsida</taxon>
        <taxon>eudicotyledons</taxon>
        <taxon>Gunneridae</taxon>
        <taxon>Pentapetalae</taxon>
        <taxon>asterids</taxon>
        <taxon>lamiids</taxon>
        <taxon>Solanales</taxon>
        <taxon>Convolvulaceae</taxon>
        <taxon>Ipomoeeae</taxon>
        <taxon>Ipomoea</taxon>
    </lineage>
</organism>
<evidence type="ECO:0000256" key="2">
    <source>
        <dbReference type="ARBA" id="ARBA00007441"/>
    </source>
</evidence>
<reference evidence="11" key="1">
    <citation type="journal article" date="2009" name="J. Plant Physiol.">
        <title>Light- and IAA-regulated ACC synthase gene (PnACS) from Pharbitis nil and its possible role in IAA-mediated flower inhibition.</title>
        <authorList>
            <person name="Frankowski K."/>
            <person name="Kesy J."/>
            <person name="Wojciechowski W."/>
            <person name="Kopcewicz J."/>
        </authorList>
    </citation>
    <scope>NUCLEOTIDE SEQUENCE</scope>
</reference>
<proteinExistence type="evidence at transcript level"/>
<dbReference type="InterPro" id="IPR015421">
    <property type="entry name" value="PyrdxlP-dep_Trfase_major"/>
</dbReference>
<dbReference type="PRINTS" id="PR00753">
    <property type="entry name" value="ACCSYNTHASE"/>
</dbReference>
<dbReference type="Gene3D" id="3.90.1150.10">
    <property type="entry name" value="Aspartate Aminotransferase, domain 1"/>
    <property type="match status" value="1"/>
</dbReference>
<dbReference type="BRENDA" id="4.4.1.14">
    <property type="organism ID" value="4728"/>
</dbReference>
<dbReference type="GO" id="GO:0009693">
    <property type="term" value="P:ethylene biosynthetic process"/>
    <property type="evidence" value="ECO:0007669"/>
    <property type="project" value="UniProtKB-KW"/>
</dbReference>
<dbReference type="EC" id="4.4.1.14" evidence="8"/>
<dbReference type="PANTHER" id="PTHR43795:SF6">
    <property type="entry name" value="1-AMINOCYCLOPROPANE-1-CARBOXYLATE SYNTHASE 6"/>
    <property type="match status" value="1"/>
</dbReference>
<dbReference type="OrthoDB" id="691673at2759"/>
<evidence type="ECO:0000256" key="3">
    <source>
        <dbReference type="ARBA" id="ARBA00022666"/>
    </source>
</evidence>
<keyword evidence="6" id="KW-0456">Lyase</keyword>
<dbReference type="InterPro" id="IPR004839">
    <property type="entry name" value="Aminotransferase_I/II_large"/>
</dbReference>
<comment type="cofactor">
    <cofactor evidence="1">
        <name>pyridoxal 5'-phosphate</name>
        <dbReference type="ChEBI" id="CHEBI:597326"/>
    </cofactor>
</comment>
<comment type="pathway">
    <text evidence="7">Alkene biosynthesis; ethylene biosynthesis via S-adenosyl-L-methionine; ethylene from S-adenosyl-L-methionine: step 1/2.</text>
</comment>